<evidence type="ECO:0000259" key="3">
    <source>
        <dbReference type="PROSITE" id="PS50158"/>
    </source>
</evidence>
<feature type="compositionally biased region" description="Basic and acidic residues" evidence="2">
    <location>
        <begin position="238"/>
        <end position="249"/>
    </location>
</feature>
<dbReference type="GO" id="GO:0008270">
    <property type="term" value="F:zinc ion binding"/>
    <property type="evidence" value="ECO:0007669"/>
    <property type="project" value="UniProtKB-KW"/>
</dbReference>
<dbReference type="InterPro" id="IPR005162">
    <property type="entry name" value="Retrotrans_gag_dom"/>
</dbReference>
<accession>A0AAV6K9C1</accession>
<feature type="domain" description="CCHC-type" evidence="3">
    <location>
        <begin position="302"/>
        <end position="317"/>
    </location>
</feature>
<evidence type="ECO:0000313" key="5">
    <source>
        <dbReference type="Proteomes" id="UP000823749"/>
    </source>
</evidence>
<sequence length="347" mass="38981">MANGDDSGSTILPTEDNNGRLTRLEGMMANLAGVIQNLQQQMLQTPPAPPAGIEIPPPVILRQGGELNVKEFLKLKPPTFTGGMDARIVKSWISALEKIFKVMRCTDQQKVALAVYQLQGEAERWWEIIEPQNQGINWRQFLALFKDKYLPQSIEDAKSTEFQQLRQRGFMTVTAYEAEFTNLAEYAPHIVADENKKAQKFEDGLKYEIRKVVRPMRLPTYADVVDRALLVEQEIEESRRFTENHKRQNSDAGNKNGGGANKRPNTGPMNNGRQGGDQRERVPRCQTCGKEHFGIYRSIITCYGCGRQGHYKSECPNLPSGANVVPMNKTVAVGKPNARVQCWTSDG</sequence>
<dbReference type="PROSITE" id="PS50158">
    <property type="entry name" value="ZF_CCHC"/>
    <property type="match status" value="1"/>
</dbReference>
<dbReference type="PANTHER" id="PTHR34482:SF36">
    <property type="entry name" value="RETROTRANSPOSON GAG DOMAIN-CONTAINING PROTEIN"/>
    <property type="match status" value="1"/>
</dbReference>
<keyword evidence="5" id="KW-1185">Reference proteome</keyword>
<keyword evidence="1" id="KW-0479">Metal-binding</keyword>
<gene>
    <name evidence="4" type="ORF">RHGRI_014332</name>
</gene>
<proteinExistence type="predicted"/>
<evidence type="ECO:0000256" key="2">
    <source>
        <dbReference type="SAM" id="MobiDB-lite"/>
    </source>
</evidence>
<evidence type="ECO:0000313" key="4">
    <source>
        <dbReference type="EMBL" id="KAG5548927.1"/>
    </source>
</evidence>
<dbReference type="Gene3D" id="4.10.60.10">
    <property type="entry name" value="Zinc finger, CCHC-type"/>
    <property type="match status" value="1"/>
</dbReference>
<organism evidence="4 5">
    <name type="scientific">Rhododendron griersonianum</name>
    <dbReference type="NCBI Taxonomy" id="479676"/>
    <lineage>
        <taxon>Eukaryota</taxon>
        <taxon>Viridiplantae</taxon>
        <taxon>Streptophyta</taxon>
        <taxon>Embryophyta</taxon>
        <taxon>Tracheophyta</taxon>
        <taxon>Spermatophyta</taxon>
        <taxon>Magnoliopsida</taxon>
        <taxon>eudicotyledons</taxon>
        <taxon>Gunneridae</taxon>
        <taxon>Pentapetalae</taxon>
        <taxon>asterids</taxon>
        <taxon>Ericales</taxon>
        <taxon>Ericaceae</taxon>
        <taxon>Ericoideae</taxon>
        <taxon>Rhodoreae</taxon>
        <taxon>Rhododendron</taxon>
    </lineage>
</organism>
<feature type="compositionally biased region" description="Polar residues" evidence="2">
    <location>
        <begin position="263"/>
        <end position="272"/>
    </location>
</feature>
<reference evidence="4" key="1">
    <citation type="submission" date="2020-08" db="EMBL/GenBank/DDBJ databases">
        <title>Plant Genome Project.</title>
        <authorList>
            <person name="Zhang R.-G."/>
        </authorList>
    </citation>
    <scope>NUCLEOTIDE SEQUENCE</scope>
    <source>
        <strain evidence="4">WSP0</strain>
        <tissue evidence="4">Leaf</tissue>
    </source>
</reference>
<keyword evidence="1" id="KW-0862">Zinc</keyword>
<keyword evidence="1" id="KW-0863">Zinc-finger</keyword>
<dbReference type="Proteomes" id="UP000823749">
    <property type="component" value="Chromosome 5"/>
</dbReference>
<dbReference type="SMART" id="SM00343">
    <property type="entry name" value="ZnF_C2HC"/>
    <property type="match status" value="1"/>
</dbReference>
<dbReference type="Pfam" id="PF03732">
    <property type="entry name" value="Retrotrans_gag"/>
    <property type="match status" value="1"/>
</dbReference>
<dbReference type="AlphaFoldDB" id="A0AAV6K9C1"/>
<dbReference type="InterPro" id="IPR001878">
    <property type="entry name" value="Znf_CCHC"/>
</dbReference>
<protein>
    <recommendedName>
        <fullName evidence="3">CCHC-type domain-containing protein</fullName>
    </recommendedName>
</protein>
<name>A0AAV6K9C1_9ERIC</name>
<dbReference type="GO" id="GO:0003676">
    <property type="term" value="F:nucleic acid binding"/>
    <property type="evidence" value="ECO:0007669"/>
    <property type="project" value="InterPro"/>
</dbReference>
<dbReference type="PANTHER" id="PTHR34482">
    <property type="entry name" value="DNA DAMAGE-INDUCIBLE PROTEIN 1-LIKE"/>
    <property type="match status" value="1"/>
</dbReference>
<comment type="caution">
    <text evidence="4">The sequence shown here is derived from an EMBL/GenBank/DDBJ whole genome shotgun (WGS) entry which is preliminary data.</text>
</comment>
<dbReference type="EMBL" id="JACTNZ010000005">
    <property type="protein sequence ID" value="KAG5548927.1"/>
    <property type="molecule type" value="Genomic_DNA"/>
</dbReference>
<evidence type="ECO:0000256" key="1">
    <source>
        <dbReference type="PROSITE-ProRule" id="PRU00047"/>
    </source>
</evidence>
<feature type="region of interest" description="Disordered" evidence="2">
    <location>
        <begin position="238"/>
        <end position="281"/>
    </location>
</feature>